<accession>A0AAN8TEL9</accession>
<dbReference type="EMBL" id="JBANQN010000008">
    <property type="protein sequence ID" value="KAK6782331.1"/>
    <property type="molecule type" value="Genomic_DNA"/>
</dbReference>
<evidence type="ECO:0000313" key="3">
    <source>
        <dbReference type="Proteomes" id="UP001371456"/>
    </source>
</evidence>
<keyword evidence="3" id="KW-1185">Reference proteome</keyword>
<name>A0AAN8TEL9_SOLBU</name>
<organism evidence="2 3">
    <name type="scientific">Solanum bulbocastanum</name>
    <name type="common">Wild potato</name>
    <dbReference type="NCBI Taxonomy" id="147425"/>
    <lineage>
        <taxon>Eukaryota</taxon>
        <taxon>Viridiplantae</taxon>
        <taxon>Streptophyta</taxon>
        <taxon>Embryophyta</taxon>
        <taxon>Tracheophyta</taxon>
        <taxon>Spermatophyta</taxon>
        <taxon>Magnoliopsida</taxon>
        <taxon>eudicotyledons</taxon>
        <taxon>Gunneridae</taxon>
        <taxon>Pentapetalae</taxon>
        <taxon>asterids</taxon>
        <taxon>lamiids</taxon>
        <taxon>Solanales</taxon>
        <taxon>Solanaceae</taxon>
        <taxon>Solanoideae</taxon>
        <taxon>Solaneae</taxon>
        <taxon>Solanum</taxon>
    </lineage>
</organism>
<proteinExistence type="predicted"/>
<comment type="caution">
    <text evidence="2">The sequence shown here is derived from an EMBL/GenBank/DDBJ whole genome shotgun (WGS) entry which is preliminary data.</text>
</comment>
<dbReference type="PANTHER" id="PTHR48451:SF1">
    <property type="entry name" value="DUF4218 DOMAIN-CONTAINING PROTEIN"/>
    <property type="match status" value="1"/>
</dbReference>
<sequence length="293" mass="34383">MVHLVIPLALEVKIAELVQYRWMYPIERYLRKLKSYVRNLLCLEDSIAETYIANECLQSCSLYMEGGDSRSYWSRKSKDDTKHEVDKEGCLFPTIVKLYGFVEVINLDKKTWVQAHRYVFFNCESDVVDYYKKPLHKIFELDLTSNISNDIKALSQGPCYFARRFKAFHMNNGYRFRTKQYEEFTRTQNSGVLVVSMIESYESDRISDEQFVFAGQAQQAIFVQDPEDHERFVPRSIKPRDIFDMGEENSKRFDSLMQCDTADLIILENIRDFEDYNNGSIRGGVDGIEIVMD</sequence>
<dbReference type="InterPro" id="IPR025452">
    <property type="entry name" value="DUF4218"/>
</dbReference>
<evidence type="ECO:0000313" key="2">
    <source>
        <dbReference type="EMBL" id="KAK6782331.1"/>
    </source>
</evidence>
<dbReference type="Pfam" id="PF13960">
    <property type="entry name" value="DUF4218"/>
    <property type="match status" value="1"/>
</dbReference>
<feature type="domain" description="DUF4218" evidence="1">
    <location>
        <begin position="1"/>
        <end position="71"/>
    </location>
</feature>
<evidence type="ECO:0000259" key="1">
    <source>
        <dbReference type="Pfam" id="PF13960"/>
    </source>
</evidence>
<gene>
    <name evidence="2" type="ORF">RDI58_020127</name>
</gene>
<protein>
    <recommendedName>
        <fullName evidence="1">DUF4218 domain-containing protein</fullName>
    </recommendedName>
</protein>
<dbReference type="PANTHER" id="PTHR48451">
    <property type="entry name" value="DUF4218 DOMAIN-CONTAINING PROTEIN"/>
    <property type="match status" value="1"/>
</dbReference>
<dbReference type="AlphaFoldDB" id="A0AAN8TEL9"/>
<reference evidence="2 3" key="1">
    <citation type="submission" date="2024-02" db="EMBL/GenBank/DDBJ databases">
        <title>de novo genome assembly of Solanum bulbocastanum strain 11H21.</title>
        <authorList>
            <person name="Hosaka A.J."/>
        </authorList>
    </citation>
    <scope>NUCLEOTIDE SEQUENCE [LARGE SCALE GENOMIC DNA]</scope>
    <source>
        <tissue evidence="2">Young leaves</tissue>
    </source>
</reference>
<dbReference type="Proteomes" id="UP001371456">
    <property type="component" value="Unassembled WGS sequence"/>
</dbReference>